<evidence type="ECO:0000256" key="1">
    <source>
        <dbReference type="SAM" id="MobiDB-lite"/>
    </source>
</evidence>
<gene>
    <name evidence="2" type="ORF">PR002_g24798</name>
</gene>
<proteinExistence type="predicted"/>
<comment type="caution">
    <text evidence="2">The sequence shown here is derived from an EMBL/GenBank/DDBJ whole genome shotgun (WGS) entry which is preliminary data.</text>
</comment>
<feature type="compositionally biased region" description="Basic and acidic residues" evidence="1">
    <location>
        <begin position="45"/>
        <end position="57"/>
    </location>
</feature>
<dbReference type="OrthoDB" id="113901at2759"/>
<protein>
    <submittedName>
        <fullName evidence="2">Uncharacterized protein</fullName>
    </submittedName>
</protein>
<dbReference type="EMBL" id="QXFU01003118">
    <property type="protein sequence ID" value="KAE8978176.1"/>
    <property type="molecule type" value="Genomic_DNA"/>
</dbReference>
<evidence type="ECO:0000313" key="2">
    <source>
        <dbReference type="EMBL" id="KAE8978176.1"/>
    </source>
</evidence>
<feature type="compositionally biased region" description="Low complexity" evidence="1">
    <location>
        <begin position="12"/>
        <end position="29"/>
    </location>
</feature>
<accession>A0A6A3I5V7</accession>
<feature type="region of interest" description="Disordered" evidence="1">
    <location>
        <begin position="1"/>
        <end position="70"/>
    </location>
</feature>
<dbReference type="Proteomes" id="UP000435112">
    <property type="component" value="Unassembled WGS sequence"/>
</dbReference>
<organism evidence="2 3">
    <name type="scientific">Phytophthora rubi</name>
    <dbReference type="NCBI Taxonomy" id="129364"/>
    <lineage>
        <taxon>Eukaryota</taxon>
        <taxon>Sar</taxon>
        <taxon>Stramenopiles</taxon>
        <taxon>Oomycota</taxon>
        <taxon>Peronosporomycetes</taxon>
        <taxon>Peronosporales</taxon>
        <taxon>Peronosporaceae</taxon>
        <taxon>Phytophthora</taxon>
    </lineage>
</organism>
<evidence type="ECO:0000313" key="3">
    <source>
        <dbReference type="Proteomes" id="UP000435112"/>
    </source>
</evidence>
<reference evidence="2 3" key="1">
    <citation type="submission" date="2018-09" db="EMBL/GenBank/DDBJ databases">
        <title>Genomic investigation of the strawberry pathogen Phytophthora fragariae indicates pathogenicity is determined by transcriptional variation in three key races.</title>
        <authorList>
            <person name="Adams T.M."/>
            <person name="Armitage A.D."/>
            <person name="Sobczyk M.K."/>
            <person name="Bates H.J."/>
            <person name="Dunwell J.M."/>
            <person name="Nellist C.F."/>
            <person name="Harrison R.J."/>
        </authorList>
    </citation>
    <scope>NUCLEOTIDE SEQUENCE [LARGE SCALE GENOMIC DNA]</scope>
    <source>
        <strain evidence="2 3">SCRP324</strain>
    </source>
</reference>
<sequence>MMAKVKDKAKDSSASAKSGRAGKAAAQPKKQGRGDFSKQFTTPKNGEKVENLASDRKTARKPFTIKKPPSPCPKCQEMDWLSNCPKASDAEKVALRLKLRETTKARGSRVKRLKRLMPAASRTATINCVLELPCCPDSGSDHTVVSRPHGDPNVQQTLLDTLVQCLTFGAHPVVAKTQALLHVLIHTAAGPVESAEAVPRLMVDMDDDEFIIGRDLLATLGTDVDRQLEQLAAHRDDETSGDPFSLEADEPPAERQAATDDEVCAAVEDLVERALQHGFPPDKVDKLRLIVFEYDVWRLELRDDPPARVPPLEVHLKEGAQPRKISLANSLRTFDNFYVNLTNNLLT</sequence>
<dbReference type="AlphaFoldDB" id="A0A6A3I5V7"/>
<feature type="compositionally biased region" description="Basic and acidic residues" evidence="1">
    <location>
        <begin position="1"/>
        <end position="11"/>
    </location>
</feature>
<feature type="region of interest" description="Disordered" evidence="1">
    <location>
        <begin position="233"/>
        <end position="256"/>
    </location>
</feature>
<name>A0A6A3I5V7_9STRA</name>